<comment type="caution">
    <text evidence="2">The sequence shown here is derived from an EMBL/GenBank/DDBJ whole genome shotgun (WGS) entry which is preliminary data.</text>
</comment>
<keyword evidence="1" id="KW-0472">Membrane</keyword>
<evidence type="ECO:0000256" key="1">
    <source>
        <dbReference type="SAM" id="Phobius"/>
    </source>
</evidence>
<organism evidence="2 3">
    <name type="scientific">Carya illinoinensis</name>
    <name type="common">Pecan</name>
    <dbReference type="NCBI Taxonomy" id="32201"/>
    <lineage>
        <taxon>Eukaryota</taxon>
        <taxon>Viridiplantae</taxon>
        <taxon>Streptophyta</taxon>
        <taxon>Embryophyta</taxon>
        <taxon>Tracheophyta</taxon>
        <taxon>Spermatophyta</taxon>
        <taxon>Magnoliopsida</taxon>
        <taxon>eudicotyledons</taxon>
        <taxon>Gunneridae</taxon>
        <taxon>Pentapetalae</taxon>
        <taxon>rosids</taxon>
        <taxon>fabids</taxon>
        <taxon>Fagales</taxon>
        <taxon>Juglandaceae</taxon>
        <taxon>Carya</taxon>
    </lineage>
</organism>
<dbReference type="AlphaFoldDB" id="A0A922FHI4"/>
<keyword evidence="1" id="KW-1133">Transmembrane helix</keyword>
<feature type="transmembrane region" description="Helical" evidence="1">
    <location>
        <begin position="62"/>
        <end position="83"/>
    </location>
</feature>
<feature type="transmembrane region" description="Helical" evidence="1">
    <location>
        <begin position="21"/>
        <end position="42"/>
    </location>
</feature>
<proteinExistence type="predicted"/>
<accession>A0A922FHI4</accession>
<gene>
    <name evidence="2" type="ORF">I3842_03G169500</name>
</gene>
<protein>
    <submittedName>
        <fullName evidence="2">Uncharacterized protein</fullName>
    </submittedName>
</protein>
<dbReference type="Proteomes" id="UP000811246">
    <property type="component" value="Chromosome 3"/>
</dbReference>
<reference evidence="2" key="1">
    <citation type="submission" date="2021-01" db="EMBL/GenBank/DDBJ databases">
        <authorList>
            <person name="Lovell J.T."/>
            <person name="Bentley N."/>
            <person name="Bhattarai G."/>
            <person name="Jenkins J.W."/>
            <person name="Sreedasyam A."/>
            <person name="Alarcon Y."/>
            <person name="Bock C."/>
            <person name="Boston L."/>
            <person name="Carlson J."/>
            <person name="Cervantes K."/>
            <person name="Clermont K."/>
            <person name="Krom N."/>
            <person name="Kubenka K."/>
            <person name="Mamidi S."/>
            <person name="Mattison C."/>
            <person name="Monteros M."/>
            <person name="Pisani C."/>
            <person name="Plott C."/>
            <person name="Rajasekar S."/>
            <person name="Rhein H.S."/>
            <person name="Rohla C."/>
            <person name="Song M."/>
            <person name="Hilaire R.S."/>
            <person name="Shu S."/>
            <person name="Wells L."/>
            <person name="Wang X."/>
            <person name="Webber J."/>
            <person name="Heerema R.J."/>
            <person name="Klein P."/>
            <person name="Conner P."/>
            <person name="Grauke L."/>
            <person name="Grimwood J."/>
            <person name="Schmutz J."/>
            <person name="Randall J.J."/>
        </authorList>
    </citation>
    <scope>NUCLEOTIDE SEQUENCE</scope>
    <source>
        <tissue evidence="2">Leaf</tissue>
    </source>
</reference>
<evidence type="ECO:0000313" key="3">
    <source>
        <dbReference type="Proteomes" id="UP000811246"/>
    </source>
</evidence>
<name>A0A922FHI4_CARIL</name>
<keyword evidence="1" id="KW-0812">Transmembrane</keyword>
<evidence type="ECO:0000313" key="2">
    <source>
        <dbReference type="EMBL" id="KAG6722608.1"/>
    </source>
</evidence>
<sequence length="91" mass="10157">MGPVHSCSANRVITCGPTGRFALYLLVVSIPIFLLSPASHLYQLSSAQGIIADIAIPFFNFYPFQIYMLGTWSVLFVLFSLWLKKEKCSPL</sequence>
<dbReference type="EMBL" id="CM031827">
    <property type="protein sequence ID" value="KAG6722608.1"/>
    <property type="molecule type" value="Genomic_DNA"/>
</dbReference>